<evidence type="ECO:0000256" key="1">
    <source>
        <dbReference type="SAM" id="MobiDB-lite"/>
    </source>
</evidence>
<feature type="compositionally biased region" description="Polar residues" evidence="1">
    <location>
        <begin position="1"/>
        <end position="13"/>
    </location>
</feature>
<sequence>MGSTADDNGSTLSPAAAARQRKKASSGAGQQVIIECEGVAFTVTEGNEVAEVARGGGARVLGSESFLDAATGTRRHFVDVQGKAEAMLFLVSVDEDQRRIVDVRRFS</sequence>
<proteinExistence type="predicted"/>
<name>A0A368RPF0_SETIT</name>
<dbReference type="EMBL" id="CM003533">
    <property type="protein sequence ID" value="RCV32096.1"/>
    <property type="molecule type" value="Genomic_DNA"/>
</dbReference>
<dbReference type="AlphaFoldDB" id="A0A368RPF0"/>
<reference evidence="2" key="1">
    <citation type="journal article" date="2012" name="Nat. Biotechnol.">
        <title>Reference genome sequence of the model plant Setaria.</title>
        <authorList>
            <person name="Bennetzen J.L."/>
            <person name="Schmutz J."/>
            <person name="Wang H."/>
            <person name="Percifield R."/>
            <person name="Hawkins J."/>
            <person name="Pontaroli A.C."/>
            <person name="Estep M."/>
            <person name="Feng L."/>
            <person name="Vaughn J.N."/>
            <person name="Grimwood J."/>
            <person name="Jenkins J."/>
            <person name="Barry K."/>
            <person name="Lindquist E."/>
            <person name="Hellsten U."/>
            <person name="Deshpande S."/>
            <person name="Wang X."/>
            <person name="Wu X."/>
            <person name="Mitros T."/>
            <person name="Triplett J."/>
            <person name="Yang X."/>
            <person name="Ye C.Y."/>
            <person name="Mauro-Herrera M."/>
            <person name="Wang L."/>
            <person name="Li P."/>
            <person name="Sharma M."/>
            <person name="Sharma R."/>
            <person name="Ronald P.C."/>
            <person name="Panaud O."/>
            <person name="Kellogg E.A."/>
            <person name="Brutnell T.P."/>
            <person name="Doust A.N."/>
            <person name="Tuskan G.A."/>
            <person name="Rokhsar D."/>
            <person name="Devos K.M."/>
        </authorList>
    </citation>
    <scope>NUCLEOTIDE SEQUENCE [LARGE SCALE GENOMIC DNA]</scope>
    <source>
        <strain evidence="2">Yugu1</strain>
    </source>
</reference>
<evidence type="ECO:0000313" key="2">
    <source>
        <dbReference type="EMBL" id="RCV32096.1"/>
    </source>
</evidence>
<protein>
    <submittedName>
        <fullName evidence="2">Uncharacterized protein</fullName>
    </submittedName>
</protein>
<feature type="region of interest" description="Disordered" evidence="1">
    <location>
        <begin position="1"/>
        <end position="29"/>
    </location>
</feature>
<gene>
    <name evidence="2" type="ORF">SETIT_6G230500v2</name>
</gene>
<accession>A0A368RPF0</accession>
<dbReference type="OrthoDB" id="684027at2759"/>
<organism evidence="2">
    <name type="scientific">Setaria italica</name>
    <name type="common">Foxtail millet</name>
    <name type="synonym">Panicum italicum</name>
    <dbReference type="NCBI Taxonomy" id="4555"/>
    <lineage>
        <taxon>Eukaryota</taxon>
        <taxon>Viridiplantae</taxon>
        <taxon>Streptophyta</taxon>
        <taxon>Embryophyta</taxon>
        <taxon>Tracheophyta</taxon>
        <taxon>Spermatophyta</taxon>
        <taxon>Magnoliopsida</taxon>
        <taxon>Liliopsida</taxon>
        <taxon>Poales</taxon>
        <taxon>Poaceae</taxon>
        <taxon>PACMAD clade</taxon>
        <taxon>Panicoideae</taxon>
        <taxon>Panicodae</taxon>
        <taxon>Paniceae</taxon>
        <taxon>Cenchrinae</taxon>
        <taxon>Setaria</taxon>
    </lineage>
</organism>
<reference evidence="2" key="2">
    <citation type="submission" date="2015-07" db="EMBL/GenBank/DDBJ databases">
        <authorList>
            <person name="Noorani M."/>
        </authorList>
    </citation>
    <scope>NUCLEOTIDE SEQUENCE</scope>
    <source>
        <strain evidence="2">Yugu1</strain>
    </source>
</reference>